<organism evidence="2 3">
    <name type="scientific">Linum trigynum</name>
    <dbReference type="NCBI Taxonomy" id="586398"/>
    <lineage>
        <taxon>Eukaryota</taxon>
        <taxon>Viridiplantae</taxon>
        <taxon>Streptophyta</taxon>
        <taxon>Embryophyta</taxon>
        <taxon>Tracheophyta</taxon>
        <taxon>Spermatophyta</taxon>
        <taxon>Magnoliopsida</taxon>
        <taxon>eudicotyledons</taxon>
        <taxon>Gunneridae</taxon>
        <taxon>Pentapetalae</taxon>
        <taxon>rosids</taxon>
        <taxon>fabids</taxon>
        <taxon>Malpighiales</taxon>
        <taxon>Linaceae</taxon>
        <taxon>Linum</taxon>
    </lineage>
</organism>
<gene>
    <name evidence="2" type="ORF">LTRI10_LOCUS46883</name>
</gene>
<protein>
    <recommendedName>
        <fullName evidence="1">Reverse transcriptase zinc-binding domain-containing protein</fullName>
    </recommendedName>
</protein>
<evidence type="ECO:0000313" key="2">
    <source>
        <dbReference type="EMBL" id="CAL1407203.1"/>
    </source>
</evidence>
<dbReference type="EMBL" id="OZ034821">
    <property type="protein sequence ID" value="CAL1407203.1"/>
    <property type="molecule type" value="Genomic_DNA"/>
</dbReference>
<feature type="domain" description="Reverse transcriptase zinc-binding" evidence="1">
    <location>
        <begin position="10"/>
        <end position="79"/>
    </location>
</feature>
<reference evidence="2 3" key="1">
    <citation type="submission" date="2024-04" db="EMBL/GenBank/DDBJ databases">
        <authorList>
            <person name="Fracassetti M."/>
        </authorList>
    </citation>
    <scope>NUCLEOTIDE SEQUENCE [LARGE SCALE GENOMIC DNA]</scope>
</reference>
<dbReference type="InterPro" id="IPR026960">
    <property type="entry name" value="RVT-Znf"/>
</dbReference>
<evidence type="ECO:0000313" key="3">
    <source>
        <dbReference type="Proteomes" id="UP001497516"/>
    </source>
</evidence>
<name>A0AAV2GBJ2_9ROSI</name>
<sequence length="127" mass="14512">MAGARYPRLQNYPAAFVWKLVIPTKVCFFFLTLSHKKLLTLDNLKKKGMALANRCELCRNDEESVNQLLVDCPFVRDVWVAVRRACDSVIPPIGDIFIAIQSWPANDPANIDSWITSCVLHYVCWQV</sequence>
<dbReference type="Proteomes" id="UP001497516">
    <property type="component" value="Chromosome 8"/>
</dbReference>
<proteinExistence type="predicted"/>
<dbReference type="Pfam" id="PF13966">
    <property type="entry name" value="zf-RVT"/>
    <property type="match status" value="1"/>
</dbReference>
<dbReference type="AlphaFoldDB" id="A0AAV2GBJ2"/>
<accession>A0AAV2GBJ2</accession>
<keyword evidence="3" id="KW-1185">Reference proteome</keyword>
<evidence type="ECO:0000259" key="1">
    <source>
        <dbReference type="Pfam" id="PF13966"/>
    </source>
</evidence>